<proteinExistence type="predicted"/>
<dbReference type="InterPro" id="IPR018060">
    <property type="entry name" value="HTH_AraC"/>
</dbReference>
<feature type="compositionally biased region" description="Basic and acidic residues" evidence="4">
    <location>
        <begin position="332"/>
        <end position="343"/>
    </location>
</feature>
<dbReference type="GO" id="GO:0003700">
    <property type="term" value="F:DNA-binding transcription factor activity"/>
    <property type="evidence" value="ECO:0007669"/>
    <property type="project" value="InterPro"/>
</dbReference>
<gene>
    <name evidence="6" type="ordered locus">HCH_04597</name>
</gene>
<dbReference type="GO" id="GO:0005829">
    <property type="term" value="C:cytosol"/>
    <property type="evidence" value="ECO:0007669"/>
    <property type="project" value="TreeGrafter"/>
</dbReference>
<keyword evidence="1" id="KW-0805">Transcription regulation</keyword>
<dbReference type="HOGENOM" id="CLU_047522_1_1_6"/>
<sequence>MQLGDISVNFVELVREACHKLNVDPMPVLNEYGVTPETLASPKARISISRFMRIGQALISTANQPALGLFMGQALRISHMGLSGYAAMTSPNLERAIRLWIHYESLSSVNKRGSSRFYLTEESGVAQFYSISPYNEFNYFVVDCLLSGWSALAHWITGQERLLKEVEIEFEAPPYAQHYQQAFNCPVKFGRSRNALIFRKEALLLPSIYANPATHSEIVSICNRELTTLVGATSLTERVKQIITPMLQGREVGLTETAKQLGLSEWTLQRRLKKEGVQFQQVLDETRKQIAETYLKATDLTIGEIAYLLGFSSPAAFHRAFKRWFGVNPKPFKDQHASGRTDENTATGENT</sequence>
<dbReference type="PANTHER" id="PTHR47894:SF1">
    <property type="entry name" value="HTH-TYPE TRANSCRIPTIONAL REGULATOR VQSM"/>
    <property type="match status" value="1"/>
</dbReference>
<feature type="domain" description="HTH araC/xylS-type" evidence="5">
    <location>
        <begin position="237"/>
        <end position="335"/>
    </location>
</feature>
<dbReference type="Pfam" id="PF12833">
    <property type="entry name" value="HTH_18"/>
    <property type="match status" value="1"/>
</dbReference>
<dbReference type="EMBL" id="CP000155">
    <property type="protein sequence ID" value="ABC31298.1"/>
    <property type="molecule type" value="Genomic_DNA"/>
</dbReference>
<dbReference type="Gene3D" id="1.10.10.60">
    <property type="entry name" value="Homeodomain-like"/>
    <property type="match status" value="1"/>
</dbReference>
<keyword evidence="7" id="KW-1185">Reference proteome</keyword>
<dbReference type="AlphaFoldDB" id="Q2SDH6"/>
<evidence type="ECO:0000256" key="2">
    <source>
        <dbReference type="ARBA" id="ARBA00023125"/>
    </source>
</evidence>
<dbReference type="InterPro" id="IPR032687">
    <property type="entry name" value="AraC-type_N"/>
</dbReference>
<reference evidence="6 7" key="1">
    <citation type="journal article" date="2005" name="Nucleic Acids Res.">
        <title>Genomic blueprint of Hahella chejuensis, a marine microbe producing an algicidal agent.</title>
        <authorList>
            <person name="Jeong H."/>
            <person name="Yim J.H."/>
            <person name="Lee C."/>
            <person name="Choi S.-H."/>
            <person name="Park Y.K."/>
            <person name="Yoon S.H."/>
            <person name="Hur C.-G."/>
            <person name="Kang H.-Y."/>
            <person name="Kim D."/>
            <person name="Lee H.H."/>
            <person name="Park K.H."/>
            <person name="Park S.-H."/>
            <person name="Park H.-S."/>
            <person name="Lee H.K."/>
            <person name="Oh T.K."/>
            <person name="Kim J.F."/>
        </authorList>
    </citation>
    <scope>NUCLEOTIDE SEQUENCE [LARGE SCALE GENOMIC DNA]</scope>
    <source>
        <strain evidence="6 7">KCTC 2396</strain>
    </source>
</reference>
<dbReference type="STRING" id="349521.HCH_04597"/>
<evidence type="ECO:0000259" key="5">
    <source>
        <dbReference type="PROSITE" id="PS01124"/>
    </source>
</evidence>
<organism evidence="6 7">
    <name type="scientific">Hahella chejuensis (strain KCTC 2396)</name>
    <dbReference type="NCBI Taxonomy" id="349521"/>
    <lineage>
        <taxon>Bacteria</taxon>
        <taxon>Pseudomonadati</taxon>
        <taxon>Pseudomonadota</taxon>
        <taxon>Gammaproteobacteria</taxon>
        <taxon>Oceanospirillales</taxon>
        <taxon>Hahellaceae</taxon>
        <taxon>Hahella</taxon>
    </lineage>
</organism>
<dbReference type="InterPro" id="IPR020449">
    <property type="entry name" value="Tscrpt_reg_AraC-type_HTH"/>
</dbReference>
<dbReference type="PRINTS" id="PR00032">
    <property type="entry name" value="HTHARAC"/>
</dbReference>
<keyword evidence="2 6" id="KW-0238">DNA-binding</keyword>
<dbReference type="KEGG" id="hch:HCH_04597"/>
<dbReference type="PANTHER" id="PTHR47894">
    <property type="entry name" value="HTH-TYPE TRANSCRIPTIONAL REGULATOR GADX"/>
    <property type="match status" value="1"/>
</dbReference>
<dbReference type="InterPro" id="IPR009057">
    <property type="entry name" value="Homeodomain-like_sf"/>
</dbReference>
<dbReference type="SMART" id="SM00342">
    <property type="entry name" value="HTH_ARAC"/>
    <property type="match status" value="1"/>
</dbReference>
<dbReference type="eggNOG" id="COG2207">
    <property type="taxonomic scope" value="Bacteria"/>
</dbReference>
<evidence type="ECO:0000313" key="7">
    <source>
        <dbReference type="Proteomes" id="UP000000238"/>
    </source>
</evidence>
<dbReference type="RefSeq" id="WP_011398363.1">
    <property type="nucleotide sequence ID" value="NC_007645.1"/>
</dbReference>
<accession>Q2SDH6</accession>
<evidence type="ECO:0000256" key="3">
    <source>
        <dbReference type="ARBA" id="ARBA00023163"/>
    </source>
</evidence>
<evidence type="ECO:0000256" key="1">
    <source>
        <dbReference type="ARBA" id="ARBA00023015"/>
    </source>
</evidence>
<dbReference type="SUPFAM" id="SSF46689">
    <property type="entry name" value="Homeodomain-like"/>
    <property type="match status" value="1"/>
</dbReference>
<dbReference type="PROSITE" id="PS01124">
    <property type="entry name" value="HTH_ARAC_FAMILY_2"/>
    <property type="match status" value="1"/>
</dbReference>
<evidence type="ECO:0000256" key="4">
    <source>
        <dbReference type="SAM" id="MobiDB-lite"/>
    </source>
</evidence>
<dbReference type="GO" id="GO:0000976">
    <property type="term" value="F:transcription cis-regulatory region binding"/>
    <property type="evidence" value="ECO:0007669"/>
    <property type="project" value="TreeGrafter"/>
</dbReference>
<protein>
    <submittedName>
        <fullName evidence="6">AraC-type DNA-binding domain-containing protein</fullName>
    </submittedName>
</protein>
<feature type="region of interest" description="Disordered" evidence="4">
    <location>
        <begin position="332"/>
        <end position="351"/>
    </location>
</feature>
<name>Q2SDH6_HAHCH</name>
<evidence type="ECO:0000313" key="6">
    <source>
        <dbReference type="EMBL" id="ABC31298.1"/>
    </source>
</evidence>
<dbReference type="Proteomes" id="UP000000238">
    <property type="component" value="Chromosome"/>
</dbReference>
<keyword evidence="3" id="KW-0804">Transcription</keyword>
<dbReference type="Pfam" id="PF12625">
    <property type="entry name" value="Arabinose_bd"/>
    <property type="match status" value="1"/>
</dbReference>
<dbReference type="OrthoDB" id="5722175at2"/>